<accession>A0AAE0KYD3</accession>
<keyword evidence="3" id="KW-1185">Reference proteome</keyword>
<evidence type="ECO:0000313" key="2">
    <source>
        <dbReference type="EMBL" id="KAK3265039.1"/>
    </source>
</evidence>
<proteinExistence type="predicted"/>
<dbReference type="AlphaFoldDB" id="A0AAE0KYD3"/>
<organism evidence="2 3">
    <name type="scientific">Cymbomonas tetramitiformis</name>
    <dbReference type="NCBI Taxonomy" id="36881"/>
    <lineage>
        <taxon>Eukaryota</taxon>
        <taxon>Viridiplantae</taxon>
        <taxon>Chlorophyta</taxon>
        <taxon>Pyramimonadophyceae</taxon>
        <taxon>Pyramimonadales</taxon>
        <taxon>Pyramimonadaceae</taxon>
        <taxon>Cymbomonas</taxon>
    </lineage>
</organism>
<gene>
    <name evidence="2" type="ORF">CYMTET_26256</name>
</gene>
<evidence type="ECO:0000313" key="3">
    <source>
        <dbReference type="Proteomes" id="UP001190700"/>
    </source>
</evidence>
<comment type="caution">
    <text evidence="2">The sequence shown here is derived from an EMBL/GenBank/DDBJ whole genome shotgun (WGS) entry which is preliminary data.</text>
</comment>
<feature type="transmembrane region" description="Helical" evidence="1">
    <location>
        <begin position="59"/>
        <end position="79"/>
    </location>
</feature>
<name>A0AAE0KYD3_9CHLO</name>
<reference evidence="2 3" key="1">
    <citation type="journal article" date="2015" name="Genome Biol. Evol.">
        <title>Comparative Genomics of a Bacterivorous Green Alga Reveals Evolutionary Causalities and Consequences of Phago-Mixotrophic Mode of Nutrition.</title>
        <authorList>
            <person name="Burns J.A."/>
            <person name="Paasch A."/>
            <person name="Narechania A."/>
            <person name="Kim E."/>
        </authorList>
    </citation>
    <scope>NUCLEOTIDE SEQUENCE [LARGE SCALE GENOMIC DNA]</scope>
    <source>
        <strain evidence="2 3">PLY_AMNH</strain>
    </source>
</reference>
<keyword evidence="1" id="KW-0472">Membrane</keyword>
<evidence type="ECO:0000256" key="1">
    <source>
        <dbReference type="SAM" id="Phobius"/>
    </source>
</evidence>
<keyword evidence="1" id="KW-0812">Transmembrane</keyword>
<dbReference type="Proteomes" id="UP001190700">
    <property type="component" value="Unassembled WGS sequence"/>
</dbReference>
<sequence>MKTRIECAATHEVKAQLDAGFQVPAAAFSATQLSVPSTAVQDEPRRACRPAVGCGMPPLGFGIPAMGAFAVLSLLYISFAGSRGPDAARDVPRIEPPEPPDLFRDYAQADLGFDIAHYYGMALHERGPLDMAHYYGDSYSSYYGMDFLEATAGLYWDPVD</sequence>
<protein>
    <submittedName>
        <fullName evidence="2">Uncharacterized protein</fullName>
    </submittedName>
</protein>
<dbReference type="EMBL" id="LGRX02014190">
    <property type="protein sequence ID" value="KAK3265039.1"/>
    <property type="molecule type" value="Genomic_DNA"/>
</dbReference>
<keyword evidence="1" id="KW-1133">Transmembrane helix</keyword>